<dbReference type="PANTHER" id="PTHR30335">
    <property type="entry name" value="INTEGRAL MEMBRANE PROTEIN OF SOXR-REDUCING COMPLEX"/>
    <property type="match status" value="1"/>
</dbReference>
<dbReference type="Pfam" id="PF02508">
    <property type="entry name" value="Rnf-Nqr"/>
    <property type="match status" value="1"/>
</dbReference>
<evidence type="ECO:0000256" key="5">
    <source>
        <dbReference type="ARBA" id="ARBA00022967"/>
    </source>
</evidence>
<protein>
    <recommendedName>
        <fullName evidence="9">Ion-translocating oxidoreductase complex subunit A</fullName>
        <ecNumber evidence="9">7.-.-.-</ecNumber>
    </recommendedName>
    <alternativeName>
        <fullName evidence="9">Rnf electron transport complex subunit A</fullName>
    </alternativeName>
</protein>
<evidence type="ECO:0000313" key="10">
    <source>
        <dbReference type="EMBL" id="AWH90652.1"/>
    </source>
</evidence>
<feature type="transmembrane region" description="Helical" evidence="9">
    <location>
        <begin position="6"/>
        <end position="29"/>
    </location>
</feature>
<reference evidence="10 11" key="1">
    <citation type="submission" date="2018-04" db="EMBL/GenBank/DDBJ databases">
        <title>Genome sequence of Buchnera aphidicola from Melaphis sacchari.</title>
        <authorList>
            <person name="Geib S.M."/>
            <person name="Palmer N.A."/>
            <person name="Sattler S.E."/>
            <person name="Sarath G."/>
        </authorList>
    </citation>
    <scope>NUCLEOTIDE SEQUENCE [LARGE SCALE GENOMIC DNA]</scope>
    <source>
        <strain evidence="10 11">LSU</strain>
    </source>
</reference>
<keyword evidence="3 9" id="KW-0997">Cell inner membrane</keyword>
<dbReference type="EMBL" id="CP029161">
    <property type="protein sequence ID" value="AWH90652.1"/>
    <property type="molecule type" value="Genomic_DNA"/>
</dbReference>
<evidence type="ECO:0000256" key="2">
    <source>
        <dbReference type="ARBA" id="ARBA00022448"/>
    </source>
</evidence>
<keyword evidence="4 9" id="KW-0812">Transmembrane</keyword>
<comment type="similarity">
    <text evidence="9">Belongs to the NqrDE/RnfAE family.</text>
</comment>
<dbReference type="InterPro" id="IPR050133">
    <property type="entry name" value="NqrDE/RnfAE_oxidrdctase"/>
</dbReference>
<dbReference type="GO" id="GO:0005886">
    <property type="term" value="C:plasma membrane"/>
    <property type="evidence" value="ECO:0007669"/>
    <property type="project" value="UniProtKB-SubCell"/>
</dbReference>
<dbReference type="GO" id="GO:0022900">
    <property type="term" value="P:electron transport chain"/>
    <property type="evidence" value="ECO:0007669"/>
    <property type="project" value="UniProtKB-UniRule"/>
</dbReference>
<feature type="transmembrane region" description="Helical" evidence="9">
    <location>
        <begin position="166"/>
        <end position="187"/>
    </location>
</feature>
<organism evidence="10 11">
    <name type="scientific">Buchnera aphidicola</name>
    <name type="common">Melanaphis sacchari</name>
    <dbReference type="NCBI Taxonomy" id="2173854"/>
    <lineage>
        <taxon>Bacteria</taxon>
        <taxon>Pseudomonadati</taxon>
        <taxon>Pseudomonadota</taxon>
        <taxon>Gammaproteobacteria</taxon>
        <taxon>Enterobacterales</taxon>
        <taxon>Erwiniaceae</taxon>
        <taxon>Buchnera</taxon>
    </lineage>
</organism>
<evidence type="ECO:0000256" key="4">
    <source>
        <dbReference type="ARBA" id="ARBA00022692"/>
    </source>
</evidence>
<keyword evidence="7 9" id="KW-1133">Transmembrane helix</keyword>
<evidence type="ECO:0000256" key="1">
    <source>
        <dbReference type="ARBA" id="ARBA00004127"/>
    </source>
</evidence>
<dbReference type="PIRSF" id="PIRSF006102">
    <property type="entry name" value="NQR_DE"/>
    <property type="match status" value="1"/>
</dbReference>
<sequence length="193" mass="21853">MKFYFFLFLSNILIDNFILVKFLGLCPFLGASSRLEMAIGISLSTTFVIIISTILLWLINFFILIPFNLFYLRTIIYMLIISCGVQFLEIFLQNASPLLYRILGIYLPLITTNCAVLAIPLFSLYLNHVFLDSLFYGISASLGFSLVMIIFSSIRERISLSDVPLIFQGAPIALITISLMSLIFMGFRGLIKN</sequence>
<name>A0A2U8DHD6_9GAMM</name>
<dbReference type="InterPro" id="IPR003667">
    <property type="entry name" value="NqrDE/RnfAE"/>
</dbReference>
<feature type="transmembrane region" description="Helical" evidence="9">
    <location>
        <begin position="134"/>
        <end position="154"/>
    </location>
</feature>
<dbReference type="HAMAP" id="MF_00459">
    <property type="entry name" value="RsxA_RnfA"/>
    <property type="match status" value="1"/>
</dbReference>
<evidence type="ECO:0000256" key="8">
    <source>
        <dbReference type="ARBA" id="ARBA00023136"/>
    </source>
</evidence>
<dbReference type="PANTHER" id="PTHR30335:SF0">
    <property type="entry name" value="ION-TRANSLOCATING OXIDOREDUCTASE COMPLEX SUBUNIT A"/>
    <property type="match status" value="1"/>
</dbReference>
<keyword evidence="8 9" id="KW-0472">Membrane</keyword>
<keyword evidence="2 9" id="KW-0813">Transport</keyword>
<comment type="subcellular location">
    <subcellularLocation>
        <location evidence="9">Cell inner membrane</location>
        <topology evidence="9">Multi-pass membrane protein</topology>
    </subcellularLocation>
    <subcellularLocation>
        <location evidence="1">Endomembrane system</location>
        <topology evidence="1">Multi-pass membrane protein</topology>
    </subcellularLocation>
</comment>
<proteinExistence type="inferred from homology"/>
<feature type="transmembrane region" description="Helical" evidence="9">
    <location>
        <begin position="98"/>
        <end position="122"/>
    </location>
</feature>
<keyword evidence="6 9" id="KW-0249">Electron transport</keyword>
<accession>A0A2U8DHD6</accession>
<dbReference type="GO" id="GO:0012505">
    <property type="term" value="C:endomembrane system"/>
    <property type="evidence" value="ECO:0007669"/>
    <property type="project" value="UniProtKB-SubCell"/>
</dbReference>
<evidence type="ECO:0000256" key="7">
    <source>
        <dbReference type="ARBA" id="ARBA00022989"/>
    </source>
</evidence>
<keyword evidence="5 9" id="KW-1278">Translocase</keyword>
<dbReference type="InterPro" id="IPR011293">
    <property type="entry name" value="Ion_transpt_RnfA/RsxA"/>
</dbReference>
<feature type="transmembrane region" description="Helical" evidence="9">
    <location>
        <begin position="70"/>
        <end position="91"/>
    </location>
</feature>
<dbReference type="RefSeq" id="WP_158341428.1">
    <property type="nucleotide sequence ID" value="NZ_CP029161.1"/>
</dbReference>
<comment type="function">
    <text evidence="9">Part of a membrane-bound complex that couples electron transfer with translocation of ions across the membrane.</text>
</comment>
<dbReference type="OrthoDB" id="9803631at2"/>
<dbReference type="EC" id="7.-.-.-" evidence="9"/>
<evidence type="ECO:0000256" key="6">
    <source>
        <dbReference type="ARBA" id="ARBA00022982"/>
    </source>
</evidence>
<evidence type="ECO:0000256" key="3">
    <source>
        <dbReference type="ARBA" id="ARBA00022519"/>
    </source>
</evidence>
<dbReference type="Proteomes" id="UP000244884">
    <property type="component" value="Chromosome"/>
</dbReference>
<gene>
    <name evidence="9" type="primary">rnfA</name>
    <name evidence="10" type="ORF">DD681_02480</name>
</gene>
<evidence type="ECO:0000313" key="11">
    <source>
        <dbReference type="Proteomes" id="UP000244884"/>
    </source>
</evidence>
<dbReference type="AlphaFoldDB" id="A0A2U8DHD6"/>
<evidence type="ECO:0000256" key="9">
    <source>
        <dbReference type="HAMAP-Rule" id="MF_00459"/>
    </source>
</evidence>
<feature type="transmembrane region" description="Helical" evidence="9">
    <location>
        <begin position="41"/>
        <end position="64"/>
    </location>
</feature>
<comment type="subunit">
    <text evidence="9">The complex is composed of six subunits: RnfA, RnfB, RnfC, RnfD, RnfE and RnfG.</text>
</comment>
<dbReference type="NCBIfam" id="TIGR01943">
    <property type="entry name" value="rnfA"/>
    <property type="match status" value="1"/>
</dbReference>
<dbReference type="NCBIfam" id="NF003481">
    <property type="entry name" value="PRK05151.1"/>
    <property type="match status" value="1"/>
</dbReference>
<keyword evidence="9" id="KW-1003">Cell membrane</keyword>